<feature type="region of interest" description="Disordered" evidence="10">
    <location>
        <begin position="558"/>
        <end position="693"/>
    </location>
</feature>
<reference evidence="12 13" key="1">
    <citation type="journal article" date="2011" name="Cell">
        <title>Insight into structure and assembly of the nuclear pore complex by utilizing the genome of a eukaryotic thermophile.</title>
        <authorList>
            <person name="Amlacher S."/>
            <person name="Sarges P."/>
            <person name="Flemming D."/>
            <person name="van Noort V."/>
            <person name="Kunze R."/>
            <person name="Devos D.P."/>
            <person name="Arumugam M."/>
            <person name="Bork P."/>
            <person name="Hurt E."/>
        </authorList>
    </citation>
    <scope>NUCLEOTIDE SEQUENCE [LARGE SCALE GENOMIC DNA]</scope>
    <source>
        <strain evidence="13">DSM 1495 / CBS 144.50 / IMI 039719</strain>
    </source>
</reference>
<organism evidence="13">
    <name type="scientific">Chaetomium thermophilum (strain DSM 1495 / CBS 144.50 / IMI 039719)</name>
    <name type="common">Thermochaetoides thermophila</name>
    <dbReference type="NCBI Taxonomy" id="759272"/>
    <lineage>
        <taxon>Eukaryota</taxon>
        <taxon>Fungi</taxon>
        <taxon>Dikarya</taxon>
        <taxon>Ascomycota</taxon>
        <taxon>Pezizomycotina</taxon>
        <taxon>Sordariomycetes</taxon>
        <taxon>Sordariomycetidae</taxon>
        <taxon>Sordariales</taxon>
        <taxon>Chaetomiaceae</taxon>
        <taxon>Thermochaetoides</taxon>
    </lineage>
</organism>
<dbReference type="PANTHER" id="PTHR40626:SF32">
    <property type="entry name" value="ZINC FINGER PROTEIN RST2"/>
    <property type="match status" value="1"/>
</dbReference>
<evidence type="ECO:0000256" key="10">
    <source>
        <dbReference type="SAM" id="MobiDB-lite"/>
    </source>
</evidence>
<name>G0SBD8_CHATD</name>
<dbReference type="eggNOG" id="KOG1721">
    <property type="taxonomic scope" value="Eukaryota"/>
</dbReference>
<evidence type="ECO:0000313" key="12">
    <source>
        <dbReference type="EMBL" id="EGS19518.1"/>
    </source>
</evidence>
<feature type="domain" description="C2H2-type" evidence="11">
    <location>
        <begin position="151"/>
        <end position="181"/>
    </location>
</feature>
<evidence type="ECO:0000256" key="7">
    <source>
        <dbReference type="ARBA" id="ARBA00023163"/>
    </source>
</evidence>
<dbReference type="KEGG" id="cthr:CTHT_0049900"/>
<dbReference type="InterPro" id="IPR036236">
    <property type="entry name" value="Znf_C2H2_sf"/>
</dbReference>
<evidence type="ECO:0000256" key="1">
    <source>
        <dbReference type="ARBA" id="ARBA00004123"/>
    </source>
</evidence>
<dbReference type="GO" id="GO:0008270">
    <property type="term" value="F:zinc ion binding"/>
    <property type="evidence" value="ECO:0007669"/>
    <property type="project" value="UniProtKB-KW"/>
</dbReference>
<evidence type="ECO:0000256" key="9">
    <source>
        <dbReference type="PROSITE-ProRule" id="PRU00042"/>
    </source>
</evidence>
<feature type="compositionally biased region" description="Polar residues" evidence="10">
    <location>
        <begin position="584"/>
        <end position="596"/>
    </location>
</feature>
<comment type="subcellular location">
    <subcellularLocation>
        <location evidence="1">Nucleus</location>
    </subcellularLocation>
</comment>
<feature type="compositionally biased region" description="Basic and acidic residues" evidence="10">
    <location>
        <begin position="633"/>
        <end position="645"/>
    </location>
</feature>
<dbReference type="FunFam" id="3.30.160.60:FF:000606">
    <property type="entry name" value="C2H2 transcription factor, putative"/>
    <property type="match status" value="1"/>
</dbReference>
<dbReference type="GO" id="GO:0005634">
    <property type="term" value="C:nucleus"/>
    <property type="evidence" value="ECO:0007669"/>
    <property type="project" value="UniProtKB-SubCell"/>
</dbReference>
<feature type="region of interest" description="Disordered" evidence="10">
    <location>
        <begin position="286"/>
        <end position="426"/>
    </location>
</feature>
<dbReference type="Proteomes" id="UP000008066">
    <property type="component" value="Unassembled WGS sequence"/>
</dbReference>
<dbReference type="SUPFAM" id="SSF57667">
    <property type="entry name" value="beta-beta-alpha zinc fingers"/>
    <property type="match status" value="1"/>
</dbReference>
<dbReference type="PANTHER" id="PTHR40626">
    <property type="entry name" value="MIP31509P"/>
    <property type="match status" value="1"/>
</dbReference>
<dbReference type="InterPro" id="IPR051059">
    <property type="entry name" value="VerF-like"/>
</dbReference>
<dbReference type="AlphaFoldDB" id="G0SBD8"/>
<sequence>MAATFRPVNSPLPAEQRKDTIATPTMTPRPSTAPSQTPRPAQDAVFSAGALASQKPLPNDRFPDSVAIPESTPPTAGQKREREHSQQPSRAKSDDVAMNESEGEPGAAGARGGTSGAAGSTGTQGSNDEGHGSGDESNDGNKSKKKKSQRFYCTDYPPCNLSFTRSEHLARHIRKHTGERPFQCHCSRRFSRLDNLRQHAQTVHLNEDIPIDSLAATGTRYQRQIRTDRIGRTTGRVRSTTTSSIGPVRGHAKSLSTSNIANLSSITGSAFTLGDNGRRPPPLVVNDPMARPSFEHYASGEGPQYRAPSPGDFSTPTSATFSTAQNSPRWNPIVAPSGGHGGHGHVRSQSMYVDSKTTPARRLSVPSGGNPFQSPGGPSARPVFGPSAIGSSGSESASPAQGSILSPPAGSAPTWQRRESVSTVADDTWRRRTWHPDSRDFNPSRLSQVMVPSQIAPETISDHPPPLSQPIRLPGIESFDNIRPPTPPRRALSPMRVDTELAIRPGPGPRPDPILDRRPTVQWDSSLDRGINRLDLNTPPRDSAGAWAHETNQALMMRNEPVRDPPKPQTYTTPYPPHPQYTTASGPPQYTTSGPPQYTAAPAPEPVREPPRHVSWYDGPPAAPPPPPQPREPTYDTRPRMDRMLHPNLSNFQGFPAREQPPPVRQHTVPVMEPNPYTAERPPNQSGNTSESMKRLQALVAVATSEGTAY</sequence>
<proteinExistence type="predicted"/>
<dbReference type="FunFam" id="3.30.160.60:FF:000758">
    <property type="entry name" value="C2H2 transcription factor, putative"/>
    <property type="match status" value="1"/>
</dbReference>
<keyword evidence="6" id="KW-0805">Transcription regulation</keyword>
<keyword evidence="7" id="KW-0804">Transcription</keyword>
<feature type="compositionally biased region" description="Basic and acidic residues" evidence="10">
    <location>
        <begin position="128"/>
        <end position="142"/>
    </location>
</feature>
<keyword evidence="3" id="KW-0677">Repeat</keyword>
<dbReference type="GeneID" id="18259028"/>
<dbReference type="STRING" id="759272.G0SBD8"/>
<evidence type="ECO:0000259" key="11">
    <source>
        <dbReference type="PROSITE" id="PS50157"/>
    </source>
</evidence>
<dbReference type="Gene3D" id="3.30.160.60">
    <property type="entry name" value="Classic Zinc Finger"/>
    <property type="match status" value="2"/>
</dbReference>
<evidence type="ECO:0000256" key="4">
    <source>
        <dbReference type="ARBA" id="ARBA00022771"/>
    </source>
</evidence>
<feature type="compositionally biased region" description="Polar residues" evidence="10">
    <location>
        <begin position="22"/>
        <end position="39"/>
    </location>
</feature>
<accession>G0SBD8</accession>
<dbReference type="InterPro" id="IPR013087">
    <property type="entry name" value="Znf_C2H2_type"/>
</dbReference>
<feature type="region of interest" description="Disordered" evidence="10">
    <location>
        <begin position="1"/>
        <end position="149"/>
    </location>
</feature>
<evidence type="ECO:0000256" key="2">
    <source>
        <dbReference type="ARBA" id="ARBA00022723"/>
    </source>
</evidence>
<dbReference type="OrthoDB" id="624345at2759"/>
<evidence type="ECO:0000256" key="3">
    <source>
        <dbReference type="ARBA" id="ARBA00022737"/>
    </source>
</evidence>
<keyword evidence="2" id="KW-0479">Metal-binding</keyword>
<gene>
    <name evidence="12" type="ORF">CTHT_0049900</name>
</gene>
<evidence type="ECO:0000256" key="8">
    <source>
        <dbReference type="ARBA" id="ARBA00023242"/>
    </source>
</evidence>
<evidence type="ECO:0000313" key="13">
    <source>
        <dbReference type="Proteomes" id="UP000008066"/>
    </source>
</evidence>
<feature type="region of interest" description="Disordered" evidence="10">
    <location>
        <begin position="501"/>
        <end position="523"/>
    </location>
</feature>
<keyword evidence="8" id="KW-0539">Nucleus</keyword>
<feature type="compositionally biased region" description="Pro residues" evidence="10">
    <location>
        <begin position="621"/>
        <end position="631"/>
    </location>
</feature>
<protein>
    <recommendedName>
        <fullName evidence="11">C2H2-type domain-containing protein</fullName>
    </recommendedName>
</protein>
<dbReference type="GO" id="GO:0000978">
    <property type="term" value="F:RNA polymerase II cis-regulatory region sequence-specific DNA binding"/>
    <property type="evidence" value="ECO:0007669"/>
    <property type="project" value="InterPro"/>
</dbReference>
<dbReference type="OMA" id="DMSLHHN"/>
<feature type="compositionally biased region" description="Low complexity" evidence="10">
    <location>
        <begin position="385"/>
        <end position="403"/>
    </location>
</feature>
<dbReference type="HOGENOM" id="CLU_008830_0_0_1"/>
<keyword evidence="4 9" id="KW-0863">Zinc-finger</keyword>
<dbReference type="RefSeq" id="XP_006695340.1">
    <property type="nucleotide sequence ID" value="XM_006695277.1"/>
</dbReference>
<dbReference type="PROSITE" id="PS50157">
    <property type="entry name" value="ZINC_FINGER_C2H2_2"/>
    <property type="match status" value="2"/>
</dbReference>
<feature type="compositionally biased region" description="Basic and acidic residues" evidence="10">
    <location>
        <begin position="78"/>
        <end position="95"/>
    </location>
</feature>
<dbReference type="GO" id="GO:0051701">
    <property type="term" value="P:biological process involved in interaction with host"/>
    <property type="evidence" value="ECO:0007669"/>
    <property type="project" value="UniProtKB-ARBA"/>
</dbReference>
<dbReference type="GO" id="GO:0000785">
    <property type="term" value="C:chromatin"/>
    <property type="evidence" value="ECO:0007669"/>
    <property type="project" value="TreeGrafter"/>
</dbReference>
<evidence type="ECO:0000256" key="6">
    <source>
        <dbReference type="ARBA" id="ARBA00023015"/>
    </source>
</evidence>
<feature type="compositionally biased region" description="Low complexity" evidence="10">
    <location>
        <begin position="117"/>
        <end position="126"/>
    </location>
</feature>
<dbReference type="GO" id="GO:0000981">
    <property type="term" value="F:DNA-binding transcription factor activity, RNA polymerase II-specific"/>
    <property type="evidence" value="ECO:0007669"/>
    <property type="project" value="InterPro"/>
</dbReference>
<feature type="domain" description="C2H2-type" evidence="11">
    <location>
        <begin position="182"/>
        <end position="209"/>
    </location>
</feature>
<keyword evidence="5" id="KW-0862">Zinc</keyword>
<evidence type="ECO:0000256" key="5">
    <source>
        <dbReference type="ARBA" id="ARBA00022833"/>
    </source>
</evidence>
<feature type="compositionally biased region" description="Low complexity" evidence="10">
    <location>
        <begin position="313"/>
        <end position="324"/>
    </location>
</feature>
<feature type="compositionally biased region" description="Polar residues" evidence="10">
    <location>
        <begin position="347"/>
        <end position="358"/>
    </location>
</feature>
<dbReference type="EMBL" id="GL988044">
    <property type="protein sequence ID" value="EGS19518.1"/>
    <property type="molecule type" value="Genomic_DNA"/>
</dbReference>
<keyword evidence="13" id="KW-1185">Reference proteome</keyword>